<reference evidence="2" key="1">
    <citation type="submission" date="2019-12" db="EMBL/GenBank/DDBJ databases">
        <title>Comparative genomics gives insights into the taxonomy of the Azoarcus-Aromatoleum group and reveals separate origins of nif in the plant-associated Azoarcus and non-plant-associated Aromatoleum sub-groups.</title>
        <authorList>
            <person name="Lafos M."/>
            <person name="Maluk M."/>
            <person name="Batista M."/>
            <person name="Junghare M."/>
            <person name="Carmona M."/>
            <person name="Faoro H."/>
            <person name="Cruz L.M."/>
            <person name="Battistoni F."/>
            <person name="De Souza E."/>
            <person name="Pedrosa F."/>
            <person name="Chen W.-M."/>
            <person name="Poole P.S."/>
            <person name="Dixon R.A."/>
            <person name="James E.K."/>
        </authorList>
    </citation>
    <scope>NUCLEOTIDE SEQUENCE</scope>
    <source>
        <strain evidence="2">NSC3</strain>
    </source>
</reference>
<proteinExistence type="predicted"/>
<keyword evidence="1" id="KW-0812">Transmembrane</keyword>
<keyword evidence="1" id="KW-1133">Transmembrane helix</keyword>
<keyword evidence="1" id="KW-0472">Membrane</keyword>
<dbReference type="GO" id="GO:0016787">
    <property type="term" value="F:hydrolase activity"/>
    <property type="evidence" value="ECO:0007669"/>
    <property type="project" value="UniProtKB-KW"/>
</dbReference>
<evidence type="ECO:0000313" key="2">
    <source>
        <dbReference type="EMBL" id="NMG04714.1"/>
    </source>
</evidence>
<evidence type="ECO:0000256" key="1">
    <source>
        <dbReference type="SAM" id="Phobius"/>
    </source>
</evidence>
<feature type="transmembrane region" description="Helical" evidence="1">
    <location>
        <begin position="139"/>
        <end position="164"/>
    </location>
</feature>
<feature type="transmembrane region" description="Helical" evidence="1">
    <location>
        <begin position="170"/>
        <end position="188"/>
    </location>
</feature>
<dbReference type="RefSeq" id="WP_168989357.1">
    <property type="nucleotide sequence ID" value="NZ_CAWPHM010000053.1"/>
</dbReference>
<dbReference type="PANTHER" id="PTHR40031">
    <property type="entry name" value="HYPOTHETICAL MEMBRANE SPANNING PROTEIN"/>
    <property type="match status" value="1"/>
</dbReference>
<keyword evidence="2" id="KW-0378">Hydrolase</keyword>
<name>A0A972F9F1_9RHOO</name>
<accession>A0A972F9F1</accession>
<evidence type="ECO:0000313" key="3">
    <source>
        <dbReference type="Proteomes" id="UP000599523"/>
    </source>
</evidence>
<dbReference type="Pfam" id="PF04307">
    <property type="entry name" value="YdjM"/>
    <property type="match status" value="1"/>
</dbReference>
<dbReference type="InterPro" id="IPR007404">
    <property type="entry name" value="YdjM-like"/>
</dbReference>
<keyword evidence="3" id="KW-1185">Reference proteome</keyword>
<organism evidence="2 3">
    <name type="scientific">Azoarcus taiwanensis</name>
    <dbReference type="NCBI Taxonomy" id="666964"/>
    <lineage>
        <taxon>Bacteria</taxon>
        <taxon>Pseudomonadati</taxon>
        <taxon>Pseudomonadota</taxon>
        <taxon>Betaproteobacteria</taxon>
        <taxon>Rhodocyclales</taxon>
        <taxon>Zoogloeaceae</taxon>
        <taxon>Azoarcus</taxon>
    </lineage>
</organism>
<dbReference type="EMBL" id="WTVM01000148">
    <property type="protein sequence ID" value="NMG04714.1"/>
    <property type="molecule type" value="Genomic_DNA"/>
</dbReference>
<sequence>MDTLTHALSGALAGRLLARAPRTGQPLSNPPVWQMVTVGTVAATFPDLDFVLGYVSELAYLRGHRGVTHSLILMPLWGLLIAWAMAGLFRAFAQRSGGPVFDWRHYYLVACVAIFVHIVGDLITQFGTMILAPFSDQRFGLGTTFIIDLGVSGIILAGLIASAIWRKTRLPAALASFALVAWIGNSALARSDAIDAARAWAEREGVPVVSVDAAPRPASPYNWTAIVFDGQHYHYAHLNTRRSEPLVATESDHFIRRFSAPYQPIHLAQWETAPRFGNGSTAELARTVWQAEEFEFFRWFAMFPVLDEVEPGHGVNGDCASFRDLRFETPGRGHMPFRYGLCNGGGEWRLFEQTRDGIRWLTG</sequence>
<gene>
    <name evidence="2" type="ORF">GPA21_17305</name>
</gene>
<dbReference type="AlphaFoldDB" id="A0A972F9F1"/>
<dbReference type="PANTHER" id="PTHR40031:SF1">
    <property type="entry name" value="MEMBRANE-BOUND METAL-DEPENDENT HYDROLASE"/>
    <property type="match status" value="1"/>
</dbReference>
<dbReference type="Proteomes" id="UP000599523">
    <property type="component" value="Unassembled WGS sequence"/>
</dbReference>
<protein>
    <submittedName>
        <fullName evidence="2">Metal-dependent hydrolase</fullName>
    </submittedName>
</protein>
<comment type="caution">
    <text evidence="2">The sequence shown here is derived from an EMBL/GenBank/DDBJ whole genome shotgun (WGS) entry which is preliminary data.</text>
</comment>
<feature type="transmembrane region" description="Helical" evidence="1">
    <location>
        <begin position="106"/>
        <end position="132"/>
    </location>
</feature>
<feature type="transmembrane region" description="Helical" evidence="1">
    <location>
        <begin position="67"/>
        <end position="86"/>
    </location>
</feature>
<dbReference type="InterPro" id="IPR053170">
    <property type="entry name" value="Transcription_regulator"/>
</dbReference>